<dbReference type="PRINTS" id="PR00110">
    <property type="entry name" value="ALPHAAMYLASE"/>
</dbReference>
<dbReference type="EMBL" id="JAWQEV010000001">
    <property type="protein sequence ID" value="MDW4571378.1"/>
    <property type="molecule type" value="Genomic_DNA"/>
</dbReference>
<evidence type="ECO:0000256" key="5">
    <source>
        <dbReference type="ARBA" id="ARBA00022837"/>
    </source>
</evidence>
<gene>
    <name evidence="12" type="ORF">R8Z58_01135</name>
</gene>
<keyword evidence="7" id="KW-0624">Polysaccharide degradation</keyword>
<feature type="region of interest" description="Disordered" evidence="10">
    <location>
        <begin position="902"/>
        <end position="926"/>
    </location>
</feature>
<evidence type="ECO:0000256" key="6">
    <source>
        <dbReference type="ARBA" id="ARBA00023295"/>
    </source>
</evidence>
<evidence type="ECO:0000313" key="12">
    <source>
        <dbReference type="EMBL" id="MDW4571378.1"/>
    </source>
</evidence>
<sequence length="1670" mass="177058">MLEVPPVPHRPLARRWLAATVAVIVVLAGLMAVSPAQRADAAAPGPKDAIAVLFSYTWNRIAQECETTLGPAGYGYVQTSPPQEHAMVANEGNPWWIYYQPVSYRLESRMGTEAEFRSMVQRCNAAGVGVIVDAVINHMSGQSNGGTGWAGTQFQHYSYPGLYESSDFHSCRRDIDTYAVRETVQNCNLVNLSDLDTGKASVQQKIADYLNRLADMGVKGFRFDAVKHISKDDMWGIWNRVTKKDQLYVVQEVIRAAGEPIQPEEYIGIGDIHEFAYARKMKEAFGGSRIDWLISGAGIGGTWGGFLQQKDAATFVDNHDTERNGETLSYKNGKAYDLAQTFTLAWPYGSPSIHSGYQFTDVKRAPAVDAQGRVVDPAPGQNGWTFKHAQNDIKNMVGFRVATYGTDVVDKWSSSDGSAIAFGRGSKGFVAINNGSGQVQRQFTTSLPDGTYYNVITAQKSGSTWSGETVTVRGGTFTATVAGTSALALHVDARVAACTDTAAPSTPANVKAVASGTEITVTWDASTDDCGVSGYEVVRTGGAGGAVTKQVASGTRLVDSGLAASTSYSYTVKAKDAAGKSSAASPAAAAQTGDVPAPVVTTVYFKAPSSWSAANIHYQLGTGAWTTVPGKPMAAVPSCAAGAGWYRAEIETGAATSVTAAFNNNSGVWDNNGGKNYTFAPKTAAISAGAVSTADPCGTTPEEPVTATTVYYQAPSGWSAANIHFKVGSGAWTTAPGRPMAAVVGLAGWFQAAVEAPAGQSITAAFNNGVGSWDSNGGANYTIPSGGERSVSGGAVTAGKPVAAEPLAGELTLYYKPSAAWNTVNAHYQLGAGSWTAVPGKPMAAVASCDAGAGWYRLAIATGSAASVTAAFNNGSGTWDNNGGKNYTFTSKTAAVSSGVVSTADPCGAAPEEPEEPEEPEQPVVPGVPASVTAVASGTSVTVSWTAVSGAEAYTIEYAPTTGGAAVAVKVTGAASRTITGLAAETAYSFAVRAENAAGASAYSARVPATTGSATVAQPGGSMAGATTGSPLGGDPREDSIYFMMTARWSDGDESNNMGGSQHVKSGNAANDDPMFRGDFQGVIDKLDYIKGLGFSAIWITPVVTNRSDYDFHGYHGWDFQRIDPRLESDGATYQELIDAAHAKGIKIYQDVVYNHTSRWGEKNLFVPTVYGTRDTQWSWYYDEKVPGKAYNPAQPDADGSTYNGDLWSQTQPAGQNCKNWGVQSGFSAEGYKVYQCQWPNATSGMFPSDVYHQCWIGNWEGKDAQDCWIHEDLADLNTESEVAQDYLIDTYNKYIDMGVDGFRIDTAVHIPRVMWNRHFLPAIQEHATAVHGEKGKDFYVFGEVAQFVHDKWNRGSVNHSAPFYTWDERREYSLDDVVAAAEQFQYENLMGTGNQPTSDNHRLNGNSYHAPDHSKASGMSIIDMRMHMNFDSASNAFHSGMDSDDATNDATYNAVYVDSHDYGPGKSQVRFDGGTDAWAENMSLMWTFRGIPVLYYGSEIEFQKGKRIDCGPTCPLATTGRAYFGDHLEGSVTASDFGVVASASGAVAETLNSPLAKHLQTLNQIRRAVPALQKGQYSREGVSGDMAFKRRYTEGAVDSFVLVSVSGGATFSGIPNGTYVDAVTGDTKTVTGGSLTVSASGKGNLRAYVLSLPGNPAPGKVGAGSPFLK</sequence>
<dbReference type="Pfam" id="PF03423">
    <property type="entry name" value="CBM_25"/>
    <property type="match status" value="3"/>
</dbReference>
<dbReference type="SUPFAM" id="SSF51445">
    <property type="entry name" value="(Trans)glycosidases"/>
    <property type="match status" value="2"/>
</dbReference>
<feature type="region of interest" description="Disordered" evidence="10">
    <location>
        <begin position="1012"/>
        <end position="1035"/>
    </location>
</feature>
<keyword evidence="3" id="KW-0479">Metal-binding</keyword>
<dbReference type="SUPFAM" id="SSF51011">
    <property type="entry name" value="Glycosyl hydrolase domain"/>
    <property type="match status" value="1"/>
</dbReference>
<dbReference type="PROSITE" id="PS50853">
    <property type="entry name" value="FN3"/>
    <property type="match status" value="2"/>
</dbReference>
<keyword evidence="13" id="KW-1185">Reference proteome</keyword>
<feature type="domain" description="Fibronectin type-III" evidence="11">
    <location>
        <begin position="503"/>
        <end position="595"/>
    </location>
</feature>
<dbReference type="InterPro" id="IPR003961">
    <property type="entry name" value="FN3_dom"/>
</dbReference>
<dbReference type="PANTHER" id="PTHR10357">
    <property type="entry name" value="ALPHA-AMYLASE FAMILY MEMBER"/>
    <property type="match status" value="1"/>
</dbReference>
<feature type="compositionally biased region" description="Acidic residues" evidence="10">
    <location>
        <begin position="912"/>
        <end position="921"/>
    </location>
</feature>
<keyword evidence="12" id="KW-0378">Hydrolase</keyword>
<keyword evidence="5" id="KW-0106">Calcium</keyword>
<dbReference type="GO" id="GO:0016787">
    <property type="term" value="F:hydrolase activity"/>
    <property type="evidence" value="ECO:0007669"/>
    <property type="project" value="UniProtKB-KW"/>
</dbReference>
<evidence type="ECO:0000313" key="13">
    <source>
        <dbReference type="Proteomes" id="UP001283109"/>
    </source>
</evidence>
<evidence type="ECO:0000256" key="8">
    <source>
        <dbReference type="ARBA" id="ARBA00030238"/>
    </source>
</evidence>
<keyword evidence="7" id="KW-0119">Carbohydrate metabolism</keyword>
<name>A0ABU4GWD4_9MICO</name>
<comment type="cofactor">
    <cofactor evidence="1">
        <name>Ca(2+)</name>
        <dbReference type="ChEBI" id="CHEBI:29108"/>
    </cofactor>
</comment>
<dbReference type="Proteomes" id="UP001283109">
    <property type="component" value="Unassembled WGS sequence"/>
</dbReference>
<dbReference type="SMART" id="SM00642">
    <property type="entry name" value="Aamy"/>
    <property type="match status" value="2"/>
</dbReference>
<dbReference type="SUPFAM" id="SSF49265">
    <property type="entry name" value="Fibronectin type III"/>
    <property type="match status" value="1"/>
</dbReference>
<dbReference type="InterPro" id="IPR006048">
    <property type="entry name" value="A-amylase/branching_C"/>
</dbReference>
<dbReference type="Gene3D" id="3.20.20.80">
    <property type="entry name" value="Glycosidases"/>
    <property type="match status" value="4"/>
</dbReference>
<accession>A0ABU4GWD4</accession>
<dbReference type="CDD" id="cd00063">
    <property type="entry name" value="FN3"/>
    <property type="match status" value="2"/>
</dbReference>
<evidence type="ECO:0000256" key="7">
    <source>
        <dbReference type="ARBA" id="ARBA00023326"/>
    </source>
</evidence>
<dbReference type="Gene3D" id="2.60.40.1180">
    <property type="entry name" value="Golgi alpha-mannosidase II"/>
    <property type="match status" value="1"/>
</dbReference>
<evidence type="ECO:0000256" key="1">
    <source>
        <dbReference type="ARBA" id="ARBA00001913"/>
    </source>
</evidence>
<evidence type="ECO:0000256" key="2">
    <source>
        <dbReference type="ARBA" id="ARBA00008061"/>
    </source>
</evidence>
<dbReference type="SMART" id="SM00060">
    <property type="entry name" value="FN3"/>
    <property type="match status" value="2"/>
</dbReference>
<dbReference type="Pfam" id="PF02806">
    <property type="entry name" value="Alpha-amylase_C"/>
    <property type="match status" value="1"/>
</dbReference>
<dbReference type="InterPro" id="IPR006047">
    <property type="entry name" value="GH13_cat_dom"/>
</dbReference>
<dbReference type="InterPro" id="IPR006046">
    <property type="entry name" value="Alpha_amylase"/>
</dbReference>
<keyword evidence="6" id="KW-0326">Glycosidase</keyword>
<feature type="domain" description="Fibronectin type-III" evidence="11">
    <location>
        <begin position="925"/>
        <end position="1014"/>
    </location>
</feature>
<keyword evidence="4" id="KW-0732">Signal</keyword>
<protein>
    <recommendedName>
        <fullName evidence="8">1,4-alpha-D-glucan glucanohydrolase</fullName>
    </recommendedName>
</protein>
<dbReference type="PANTHER" id="PTHR10357:SF215">
    <property type="entry name" value="ALPHA-AMYLASE 1"/>
    <property type="match status" value="1"/>
</dbReference>
<evidence type="ECO:0000256" key="9">
    <source>
        <dbReference type="RuleBase" id="RU003615"/>
    </source>
</evidence>
<evidence type="ECO:0000256" key="10">
    <source>
        <dbReference type="SAM" id="MobiDB-lite"/>
    </source>
</evidence>
<dbReference type="CDD" id="cd11339">
    <property type="entry name" value="AmyAc_bac_CMD_like_2"/>
    <property type="match status" value="1"/>
</dbReference>
<dbReference type="Pfam" id="PF00128">
    <property type="entry name" value="Alpha-amylase"/>
    <property type="match status" value="2"/>
</dbReference>
<dbReference type="InterPro" id="IPR013783">
    <property type="entry name" value="Ig-like_fold"/>
</dbReference>
<dbReference type="Gene3D" id="2.60.40.10">
    <property type="entry name" value="Immunoglobulins"/>
    <property type="match status" value="5"/>
</dbReference>
<comment type="caution">
    <text evidence="12">The sequence shown here is derived from an EMBL/GenBank/DDBJ whole genome shotgun (WGS) entry which is preliminary data.</text>
</comment>
<dbReference type="InterPro" id="IPR036116">
    <property type="entry name" value="FN3_sf"/>
</dbReference>
<dbReference type="SMART" id="SM00632">
    <property type="entry name" value="Aamy_C"/>
    <property type="match status" value="1"/>
</dbReference>
<dbReference type="SMART" id="SM01066">
    <property type="entry name" value="CBM_25"/>
    <property type="match status" value="3"/>
</dbReference>
<organism evidence="12 13">
    <name type="scientific">Microbacterium arthrosphaerae</name>
    <dbReference type="NCBI Taxonomy" id="792652"/>
    <lineage>
        <taxon>Bacteria</taxon>
        <taxon>Bacillati</taxon>
        <taxon>Actinomycetota</taxon>
        <taxon>Actinomycetes</taxon>
        <taxon>Micrococcales</taxon>
        <taxon>Microbacteriaceae</taxon>
        <taxon>Microbacterium</taxon>
    </lineage>
</organism>
<dbReference type="Pfam" id="PF00041">
    <property type="entry name" value="fn3"/>
    <property type="match status" value="1"/>
</dbReference>
<dbReference type="InterPro" id="IPR013780">
    <property type="entry name" value="Glyco_hydro_b"/>
</dbReference>
<reference evidence="12 13" key="1">
    <citation type="submission" date="2023-11" db="EMBL/GenBank/DDBJ databases">
        <title>Draft genome sequence of Microbacterium arthrosphaerae JCM 30492.</title>
        <authorList>
            <person name="Zhang G."/>
            <person name="Ding Y."/>
        </authorList>
    </citation>
    <scope>NUCLEOTIDE SEQUENCE [LARGE SCALE GENOMIC DNA]</scope>
    <source>
        <strain evidence="12 13">JCM 30492</strain>
    </source>
</reference>
<dbReference type="RefSeq" id="WP_318351922.1">
    <property type="nucleotide sequence ID" value="NZ_JAWQEV010000001.1"/>
</dbReference>
<evidence type="ECO:0000259" key="11">
    <source>
        <dbReference type="PROSITE" id="PS50853"/>
    </source>
</evidence>
<comment type="similarity">
    <text evidence="2 9">Belongs to the glycosyl hydrolase 13 family.</text>
</comment>
<evidence type="ECO:0000256" key="4">
    <source>
        <dbReference type="ARBA" id="ARBA00022729"/>
    </source>
</evidence>
<dbReference type="CDD" id="cd11317">
    <property type="entry name" value="AmyAc_bac_euk_AmyA"/>
    <property type="match status" value="1"/>
</dbReference>
<dbReference type="InterPro" id="IPR005085">
    <property type="entry name" value="CBM25"/>
</dbReference>
<dbReference type="InterPro" id="IPR017853">
    <property type="entry name" value="GH"/>
</dbReference>
<evidence type="ECO:0000256" key="3">
    <source>
        <dbReference type="ARBA" id="ARBA00022723"/>
    </source>
</evidence>
<dbReference type="InterPro" id="IPR031319">
    <property type="entry name" value="A-amylase_C"/>
</dbReference>
<proteinExistence type="inferred from homology"/>